<dbReference type="EMBL" id="JAAQPH010000001">
    <property type="protein sequence ID" value="NIA67218.1"/>
    <property type="molecule type" value="Genomic_DNA"/>
</dbReference>
<organism evidence="2 3">
    <name type="scientific">Pelagibius litoralis</name>
    <dbReference type="NCBI Taxonomy" id="374515"/>
    <lineage>
        <taxon>Bacteria</taxon>
        <taxon>Pseudomonadati</taxon>
        <taxon>Pseudomonadota</taxon>
        <taxon>Alphaproteobacteria</taxon>
        <taxon>Rhodospirillales</taxon>
        <taxon>Rhodovibrionaceae</taxon>
        <taxon>Pelagibius</taxon>
    </lineage>
</organism>
<dbReference type="Proteomes" id="UP000761264">
    <property type="component" value="Unassembled WGS sequence"/>
</dbReference>
<evidence type="ECO:0000313" key="3">
    <source>
        <dbReference type="Proteomes" id="UP000761264"/>
    </source>
</evidence>
<comment type="caution">
    <text evidence="2">The sequence shown here is derived from an EMBL/GenBank/DDBJ whole genome shotgun (WGS) entry which is preliminary data.</text>
</comment>
<dbReference type="RefSeq" id="WP_167220539.1">
    <property type="nucleotide sequence ID" value="NZ_JAAQPH010000001.1"/>
</dbReference>
<feature type="transmembrane region" description="Helical" evidence="1">
    <location>
        <begin position="125"/>
        <end position="148"/>
    </location>
</feature>
<feature type="transmembrane region" description="Helical" evidence="1">
    <location>
        <begin position="226"/>
        <end position="244"/>
    </location>
</feature>
<feature type="transmembrane region" description="Helical" evidence="1">
    <location>
        <begin position="199"/>
        <end position="220"/>
    </location>
</feature>
<evidence type="ECO:0000313" key="2">
    <source>
        <dbReference type="EMBL" id="NIA67218.1"/>
    </source>
</evidence>
<protein>
    <recommendedName>
        <fullName evidence="4">Lysylphosphatidylglycerol synthase TM region</fullName>
    </recommendedName>
</protein>
<keyword evidence="1" id="KW-1133">Transmembrane helix</keyword>
<feature type="transmembrane region" description="Helical" evidence="1">
    <location>
        <begin position="256"/>
        <end position="275"/>
    </location>
</feature>
<keyword evidence="1" id="KW-0472">Membrane</keyword>
<accession>A0A967EWK3</accession>
<evidence type="ECO:0000256" key="1">
    <source>
        <dbReference type="SAM" id="Phobius"/>
    </source>
</evidence>
<feature type="transmembrane region" description="Helical" evidence="1">
    <location>
        <begin position="40"/>
        <end position="63"/>
    </location>
</feature>
<keyword evidence="1" id="KW-0812">Transmembrane</keyword>
<dbReference type="AlphaFoldDB" id="A0A967EWK3"/>
<evidence type="ECO:0008006" key="4">
    <source>
        <dbReference type="Google" id="ProtNLM"/>
    </source>
</evidence>
<proteinExistence type="predicted"/>
<sequence length="312" mass="32994">MTRVLLRAAAWLLPLAALLYLGFALSHLDLSEFGGYLSNRVLGIACIAALLYGAGLYLLAFAWSACLQKFSRNPVSPEAAVQLYAFATFAKYLPGNVFHYAGRQIAAARLGYGQKAPAQASLLEILGHLSAVGVILLALLPFSLTGLADLLSFAAPQLPLWALVAAFSLLAVLLFMLLSPKARNLLPPLDSRLLSFVGLLQLSFFALTGLLGLWLAIPLLDLPHEMLPLLIFVYLVAWLVGFVTPGAPGGLGVREACLLAGLSGLAAPEAILAFAAVTRGAFLVGEALFAASGFLFRPGLEVSARRPSLPAR</sequence>
<name>A0A967EWK3_9PROT</name>
<keyword evidence="3" id="KW-1185">Reference proteome</keyword>
<gene>
    <name evidence="2" type="ORF">HBA54_01275</name>
</gene>
<reference evidence="2" key="1">
    <citation type="submission" date="2020-03" db="EMBL/GenBank/DDBJ databases">
        <title>Genome of Pelagibius litoralis DSM 21314T.</title>
        <authorList>
            <person name="Wang G."/>
        </authorList>
    </citation>
    <scope>NUCLEOTIDE SEQUENCE</scope>
    <source>
        <strain evidence="2">DSM 21314</strain>
    </source>
</reference>
<feature type="transmembrane region" description="Helical" evidence="1">
    <location>
        <begin position="160"/>
        <end position="178"/>
    </location>
</feature>